<dbReference type="InterPro" id="IPR008249">
    <property type="entry name" value="UPF0231"/>
</dbReference>
<evidence type="ECO:0000313" key="2">
    <source>
        <dbReference type="EMBL" id="GAC14434.1"/>
    </source>
</evidence>
<accession>K6X1A4</accession>
<keyword evidence="3" id="KW-1185">Reference proteome</keyword>
<evidence type="ECO:0000256" key="1">
    <source>
        <dbReference type="ARBA" id="ARBA00005367"/>
    </source>
</evidence>
<evidence type="ECO:0000313" key="3">
    <source>
        <dbReference type="Proteomes" id="UP000006334"/>
    </source>
</evidence>
<dbReference type="STRING" id="1127673.GLIP_1805"/>
<comment type="caution">
    <text evidence="2">The sequence shown here is derived from an EMBL/GenBank/DDBJ whole genome shotgun (WGS) entry which is preliminary data.</text>
</comment>
<reference evidence="2 3" key="1">
    <citation type="journal article" date="2017" name="Antonie Van Leeuwenhoek">
        <title>Rhizobium rhizosphaerae sp. nov., a novel species isolated from rice rhizosphere.</title>
        <authorList>
            <person name="Zhao J.J."/>
            <person name="Zhang J."/>
            <person name="Zhang R.J."/>
            <person name="Zhang C.W."/>
            <person name="Yin H.Q."/>
            <person name="Zhang X.X."/>
        </authorList>
    </citation>
    <scope>NUCLEOTIDE SEQUENCE [LARGE SCALE GENOMIC DNA]</scope>
    <source>
        <strain evidence="2 3">E3</strain>
    </source>
</reference>
<organism evidence="2 3">
    <name type="scientific">Aliiglaciecola lipolytica E3</name>
    <dbReference type="NCBI Taxonomy" id="1127673"/>
    <lineage>
        <taxon>Bacteria</taxon>
        <taxon>Pseudomonadati</taxon>
        <taxon>Pseudomonadota</taxon>
        <taxon>Gammaproteobacteria</taxon>
        <taxon>Alteromonadales</taxon>
        <taxon>Alteromonadaceae</taxon>
        <taxon>Aliiglaciecola</taxon>
    </lineage>
</organism>
<dbReference type="Proteomes" id="UP000006334">
    <property type="component" value="Unassembled WGS sequence"/>
</dbReference>
<dbReference type="PIRSF" id="PIRSF006287">
    <property type="entry name" value="UCP006287"/>
    <property type="match status" value="1"/>
</dbReference>
<dbReference type="OrthoDB" id="5739292at2"/>
<proteinExistence type="inferred from homology"/>
<dbReference type="eggNOG" id="COG3112">
    <property type="taxonomic scope" value="Bacteria"/>
</dbReference>
<dbReference type="AlphaFoldDB" id="K6X1A4"/>
<comment type="similarity">
    <text evidence="1">Belongs to the UPF0231 family.</text>
</comment>
<sequence>MNYQFTKNYLGVPEAQFEMGNEAFSRWFSEELGVKKTRLTKIFTAIEQLENGKINQFTLTGNEFSLLLDKYEVEVSANELHLNSPDELPEGTEIYTQELVSGCGLEDFKQVLKSWSDFIAE</sequence>
<dbReference type="RefSeq" id="WP_008844250.1">
    <property type="nucleotide sequence ID" value="NZ_BAEN01000037.1"/>
</dbReference>
<dbReference type="EMBL" id="BAEN01000037">
    <property type="protein sequence ID" value="GAC14434.1"/>
    <property type="molecule type" value="Genomic_DNA"/>
</dbReference>
<name>K6X1A4_9ALTE</name>
<protein>
    <submittedName>
        <fullName evidence="2">Uncharacterized protein</fullName>
    </submittedName>
</protein>
<dbReference type="Pfam" id="PF06062">
    <property type="entry name" value="UPF0231"/>
    <property type="match status" value="1"/>
</dbReference>
<gene>
    <name evidence="2" type="ORF">GLIP_1805</name>
</gene>